<reference evidence="2 3" key="1">
    <citation type="submission" date="2017-09" db="EMBL/GenBank/DDBJ databases">
        <authorList>
            <person name="Lee N."/>
            <person name="Cho B.-K."/>
        </authorList>
    </citation>
    <scope>NUCLEOTIDE SEQUENCE [LARGE SCALE GENOMIC DNA]</scope>
    <source>
        <strain evidence="2 3">ATCC 12769</strain>
    </source>
</reference>
<feature type="compositionally biased region" description="Basic and acidic residues" evidence="1">
    <location>
        <begin position="1"/>
        <end position="11"/>
    </location>
</feature>
<dbReference type="OrthoDB" id="4226808at2"/>
<evidence type="ECO:0000256" key="1">
    <source>
        <dbReference type="SAM" id="MobiDB-lite"/>
    </source>
</evidence>
<proteinExistence type="predicted"/>
<dbReference type="AlphaFoldDB" id="A0A5J6F826"/>
<accession>A0A5J6F826</accession>
<organism evidence="2 3">
    <name type="scientific">Streptomyces nitrosporeus</name>
    <dbReference type="NCBI Taxonomy" id="28894"/>
    <lineage>
        <taxon>Bacteria</taxon>
        <taxon>Bacillati</taxon>
        <taxon>Actinomycetota</taxon>
        <taxon>Actinomycetes</taxon>
        <taxon>Kitasatosporales</taxon>
        <taxon>Streptomycetaceae</taxon>
        <taxon>Streptomyces</taxon>
    </lineage>
</organism>
<name>A0A5J6F826_9ACTN</name>
<evidence type="ECO:0000313" key="2">
    <source>
        <dbReference type="EMBL" id="QEU71155.1"/>
    </source>
</evidence>
<feature type="region of interest" description="Disordered" evidence="1">
    <location>
        <begin position="1"/>
        <end position="30"/>
    </location>
</feature>
<dbReference type="KEGG" id="snk:CP967_03565"/>
<gene>
    <name evidence="2" type="ORF">CP967_03565</name>
</gene>
<evidence type="ECO:0000313" key="3">
    <source>
        <dbReference type="Proteomes" id="UP000326178"/>
    </source>
</evidence>
<protein>
    <submittedName>
        <fullName evidence="2">Uncharacterized protein</fullName>
    </submittedName>
</protein>
<dbReference type="Proteomes" id="UP000326178">
    <property type="component" value="Chromosome"/>
</dbReference>
<sequence>MPTEPKKDRQKAPQSWRMDPIPSRPACRGDEGKIRVPMRLTKDGRHMADTEMILLPSEAALLADNPTNAMRDNARPILHEIFRKSAPALGPGVVSVSKSDQYQL</sequence>
<dbReference type="RefSeq" id="WP_150486519.1">
    <property type="nucleotide sequence ID" value="NZ_BMUV01000018.1"/>
</dbReference>
<dbReference type="EMBL" id="CP023702">
    <property type="protein sequence ID" value="QEU71155.1"/>
    <property type="molecule type" value="Genomic_DNA"/>
</dbReference>
<keyword evidence="3" id="KW-1185">Reference proteome</keyword>